<dbReference type="Proteomes" id="UP001160142">
    <property type="component" value="Unassembled WGS sequence"/>
</dbReference>
<dbReference type="InterPro" id="IPR035903">
    <property type="entry name" value="HesB-like_dom_sf"/>
</dbReference>
<dbReference type="EMBL" id="JARXVQ010000001">
    <property type="protein sequence ID" value="MDH6181472.1"/>
    <property type="molecule type" value="Genomic_DNA"/>
</dbReference>
<evidence type="ECO:0000313" key="2">
    <source>
        <dbReference type="Proteomes" id="UP001160142"/>
    </source>
</evidence>
<sequence length="93" mass="9578">MLTLTETASTVVKSIIDRDPNVNDGALRIASGTSERDFAIAVVSGPEPGDDLVESDGARVFLEQGASQALGDKTLDAQVSETGSVTFALVPQG</sequence>
<organism evidence="1 2">
    <name type="scientific">Antiquaquibacter oligotrophicus</name>
    <dbReference type="NCBI Taxonomy" id="2880260"/>
    <lineage>
        <taxon>Bacteria</taxon>
        <taxon>Bacillati</taxon>
        <taxon>Actinomycetota</taxon>
        <taxon>Actinomycetes</taxon>
        <taxon>Micrococcales</taxon>
        <taxon>Microbacteriaceae</taxon>
        <taxon>Antiquaquibacter</taxon>
    </lineage>
</organism>
<evidence type="ECO:0000313" key="1">
    <source>
        <dbReference type="EMBL" id="MDH6181472.1"/>
    </source>
</evidence>
<accession>A0ABT6KQJ6</accession>
<gene>
    <name evidence="1" type="ORF">M2152_001654</name>
</gene>
<dbReference type="Gene3D" id="2.60.300.12">
    <property type="entry name" value="HesB-like domain"/>
    <property type="match status" value="1"/>
</dbReference>
<reference evidence="1 2" key="1">
    <citation type="submission" date="2023-04" db="EMBL/GenBank/DDBJ databases">
        <title>Genome Encyclopedia of Bacteria and Archaea VI: Functional Genomics of Type Strains.</title>
        <authorList>
            <person name="Whitman W."/>
        </authorList>
    </citation>
    <scope>NUCLEOTIDE SEQUENCE [LARGE SCALE GENOMIC DNA]</scope>
    <source>
        <strain evidence="1 2">SG_E_30_P1</strain>
    </source>
</reference>
<comment type="caution">
    <text evidence="1">The sequence shown here is derived from an EMBL/GenBank/DDBJ whole genome shotgun (WGS) entry which is preliminary data.</text>
</comment>
<name>A0ABT6KQJ6_9MICO</name>
<protein>
    <submittedName>
        <fullName evidence="1">Iron-sulfur cluster assembly protein</fullName>
    </submittedName>
</protein>
<dbReference type="RefSeq" id="WP_322133785.1">
    <property type="nucleotide sequence ID" value="NZ_CP085036.1"/>
</dbReference>
<keyword evidence="2" id="KW-1185">Reference proteome</keyword>
<proteinExistence type="predicted"/>
<dbReference type="SUPFAM" id="SSF89360">
    <property type="entry name" value="HesB-like domain"/>
    <property type="match status" value="1"/>
</dbReference>